<proteinExistence type="predicted"/>
<evidence type="ECO:0000313" key="1">
    <source>
        <dbReference type="EMBL" id="TDB66894.1"/>
    </source>
</evidence>
<sequence>MEQRPFFDLSYLAHGTQKQQRVFELLTNNYIFEILRPFSPVLTGTIPLDIDTDTSDLDIICCFQESSVFQQLIYENWQTAAGFSVKSYTINKRPTILARFYLDEIPVEIFGQNRPTDQQEAYKHLLIEDHLLKKYGEPFKLQVKELKSKGWKTEPAFAKLLHLEGDPYLALLNMTR</sequence>
<accession>A0A4R4KFV3</accession>
<dbReference type="OrthoDB" id="6402248at2"/>
<gene>
    <name evidence="1" type="ORF">EZE20_07150</name>
</gene>
<dbReference type="Pfam" id="PF14091">
    <property type="entry name" value="DUF4269"/>
    <property type="match status" value="1"/>
</dbReference>
<reference evidence="1 2" key="1">
    <citation type="submission" date="2019-02" db="EMBL/GenBank/DDBJ databases">
        <title>Arundinibacter roseus gen. nov., sp. nov., a new member of the family Cytophagaceae.</title>
        <authorList>
            <person name="Szuroczki S."/>
            <person name="Khayer B."/>
            <person name="Sproer C."/>
            <person name="Toumi M."/>
            <person name="Szabo A."/>
            <person name="Felfoldi T."/>
            <person name="Schumann P."/>
            <person name="Toth E."/>
        </authorList>
    </citation>
    <scope>NUCLEOTIDE SEQUENCE [LARGE SCALE GENOMIC DNA]</scope>
    <source>
        <strain evidence="1 2">DMA-k-7a</strain>
    </source>
</reference>
<dbReference type="RefSeq" id="WP_132115995.1">
    <property type="nucleotide sequence ID" value="NZ_SMJU01000004.1"/>
</dbReference>
<evidence type="ECO:0000313" key="2">
    <source>
        <dbReference type="Proteomes" id="UP000295706"/>
    </source>
</evidence>
<protein>
    <submittedName>
        <fullName evidence="1">DUF4269 domain-containing protein</fullName>
    </submittedName>
</protein>
<dbReference type="AlphaFoldDB" id="A0A4R4KFV3"/>
<dbReference type="InterPro" id="IPR025365">
    <property type="entry name" value="DUF4269"/>
</dbReference>
<dbReference type="Proteomes" id="UP000295706">
    <property type="component" value="Unassembled WGS sequence"/>
</dbReference>
<keyword evidence="2" id="KW-1185">Reference proteome</keyword>
<dbReference type="EMBL" id="SMJU01000004">
    <property type="protein sequence ID" value="TDB66894.1"/>
    <property type="molecule type" value="Genomic_DNA"/>
</dbReference>
<name>A0A4R4KFV3_9BACT</name>
<comment type="caution">
    <text evidence="1">The sequence shown here is derived from an EMBL/GenBank/DDBJ whole genome shotgun (WGS) entry which is preliminary data.</text>
</comment>
<organism evidence="1 2">
    <name type="scientific">Arundinibacter roseus</name>
    <dbReference type="NCBI Taxonomy" id="2070510"/>
    <lineage>
        <taxon>Bacteria</taxon>
        <taxon>Pseudomonadati</taxon>
        <taxon>Bacteroidota</taxon>
        <taxon>Cytophagia</taxon>
        <taxon>Cytophagales</taxon>
        <taxon>Spirosomataceae</taxon>
        <taxon>Arundinibacter</taxon>
    </lineage>
</organism>